<dbReference type="RefSeq" id="WP_216244266.1">
    <property type="nucleotide sequence ID" value="NZ_JABACJ020000020.1"/>
</dbReference>
<protein>
    <submittedName>
        <fullName evidence="2">Uncharacterized protein</fullName>
    </submittedName>
</protein>
<organism evidence="2 3">
    <name type="scientific">Faecalicatena faecalis</name>
    <dbReference type="NCBI Taxonomy" id="2726362"/>
    <lineage>
        <taxon>Bacteria</taxon>
        <taxon>Bacillati</taxon>
        <taxon>Bacillota</taxon>
        <taxon>Clostridia</taxon>
        <taxon>Lachnospirales</taxon>
        <taxon>Lachnospiraceae</taxon>
        <taxon>Faecalicatena</taxon>
    </lineage>
</organism>
<proteinExistence type="predicted"/>
<sequence>MKKSSKIAFVIFNIIYFFVDYILVTFLPNPILFGWLPLQLCILLFLPVPAAIVWGIYFNAFFNTQKHVKS</sequence>
<reference evidence="2 3" key="1">
    <citation type="submission" date="2021-06" db="EMBL/GenBank/DDBJ databases">
        <title>Faecalicatena sp. nov. isolated from porcine feces.</title>
        <authorList>
            <person name="Oh B.S."/>
            <person name="Lee J.H."/>
        </authorList>
    </citation>
    <scope>NUCLEOTIDE SEQUENCE [LARGE SCALE GENOMIC DNA]</scope>
    <source>
        <strain evidence="2 3">AGMB00832</strain>
    </source>
</reference>
<accession>A0ABS6D850</accession>
<evidence type="ECO:0000313" key="3">
    <source>
        <dbReference type="Proteomes" id="UP000723714"/>
    </source>
</evidence>
<dbReference type="Proteomes" id="UP000723714">
    <property type="component" value="Unassembled WGS sequence"/>
</dbReference>
<name>A0ABS6D850_9FIRM</name>
<feature type="transmembrane region" description="Helical" evidence="1">
    <location>
        <begin position="7"/>
        <end position="27"/>
    </location>
</feature>
<keyword evidence="3" id="KW-1185">Reference proteome</keyword>
<gene>
    <name evidence="2" type="ORF">HGO97_017740</name>
</gene>
<evidence type="ECO:0000313" key="2">
    <source>
        <dbReference type="EMBL" id="MBU3877649.1"/>
    </source>
</evidence>
<keyword evidence="1" id="KW-0472">Membrane</keyword>
<feature type="transmembrane region" description="Helical" evidence="1">
    <location>
        <begin position="33"/>
        <end position="62"/>
    </location>
</feature>
<keyword evidence="1" id="KW-0812">Transmembrane</keyword>
<keyword evidence="1" id="KW-1133">Transmembrane helix</keyword>
<evidence type="ECO:0000256" key="1">
    <source>
        <dbReference type="SAM" id="Phobius"/>
    </source>
</evidence>
<comment type="caution">
    <text evidence="2">The sequence shown here is derived from an EMBL/GenBank/DDBJ whole genome shotgun (WGS) entry which is preliminary data.</text>
</comment>
<dbReference type="EMBL" id="JABACJ020000020">
    <property type="protein sequence ID" value="MBU3877649.1"/>
    <property type="molecule type" value="Genomic_DNA"/>
</dbReference>